<feature type="compositionally biased region" description="Polar residues" evidence="1">
    <location>
        <begin position="82"/>
        <end position="95"/>
    </location>
</feature>
<protein>
    <submittedName>
        <fullName evidence="2">Uncharacterized protein</fullName>
    </submittedName>
</protein>
<dbReference type="AlphaFoldDB" id="A0AAW1YLL1"/>
<accession>A0AAW1YLL1</accession>
<evidence type="ECO:0000313" key="3">
    <source>
        <dbReference type="Proteomes" id="UP001457282"/>
    </source>
</evidence>
<comment type="caution">
    <text evidence="2">The sequence shown here is derived from an EMBL/GenBank/DDBJ whole genome shotgun (WGS) entry which is preliminary data.</text>
</comment>
<name>A0AAW1YLL1_RUBAR</name>
<dbReference type="EMBL" id="JBEDUW010000001">
    <property type="protein sequence ID" value="KAK9949526.1"/>
    <property type="molecule type" value="Genomic_DNA"/>
</dbReference>
<sequence length="114" mass="12403">MYGHSRHNSSGIPQSAATAINCSMKLSPCASCPLHSQPPSISPARPGSRNQKNEEDERKVFTRSENENRTKKKGRPACCPVQSATVASSVHNPSSPKRLEPRFQTCPLPSHVNP</sequence>
<gene>
    <name evidence="2" type="ORF">M0R45_005044</name>
</gene>
<proteinExistence type="predicted"/>
<organism evidence="2 3">
    <name type="scientific">Rubus argutus</name>
    <name type="common">Southern blackberry</name>
    <dbReference type="NCBI Taxonomy" id="59490"/>
    <lineage>
        <taxon>Eukaryota</taxon>
        <taxon>Viridiplantae</taxon>
        <taxon>Streptophyta</taxon>
        <taxon>Embryophyta</taxon>
        <taxon>Tracheophyta</taxon>
        <taxon>Spermatophyta</taxon>
        <taxon>Magnoliopsida</taxon>
        <taxon>eudicotyledons</taxon>
        <taxon>Gunneridae</taxon>
        <taxon>Pentapetalae</taxon>
        <taxon>rosids</taxon>
        <taxon>fabids</taxon>
        <taxon>Rosales</taxon>
        <taxon>Rosaceae</taxon>
        <taxon>Rosoideae</taxon>
        <taxon>Rosoideae incertae sedis</taxon>
        <taxon>Rubus</taxon>
    </lineage>
</organism>
<feature type="region of interest" description="Disordered" evidence="1">
    <location>
        <begin position="32"/>
        <end position="114"/>
    </location>
</feature>
<dbReference type="Proteomes" id="UP001457282">
    <property type="component" value="Unassembled WGS sequence"/>
</dbReference>
<evidence type="ECO:0000313" key="2">
    <source>
        <dbReference type="EMBL" id="KAK9949526.1"/>
    </source>
</evidence>
<keyword evidence="3" id="KW-1185">Reference proteome</keyword>
<reference evidence="2 3" key="1">
    <citation type="journal article" date="2023" name="G3 (Bethesda)">
        <title>A chromosome-length genome assembly and annotation of blackberry (Rubus argutus, cv. 'Hillquist').</title>
        <authorList>
            <person name="Bruna T."/>
            <person name="Aryal R."/>
            <person name="Dudchenko O."/>
            <person name="Sargent D.J."/>
            <person name="Mead D."/>
            <person name="Buti M."/>
            <person name="Cavallini A."/>
            <person name="Hytonen T."/>
            <person name="Andres J."/>
            <person name="Pham M."/>
            <person name="Weisz D."/>
            <person name="Mascagni F."/>
            <person name="Usai G."/>
            <person name="Natali L."/>
            <person name="Bassil N."/>
            <person name="Fernandez G.E."/>
            <person name="Lomsadze A."/>
            <person name="Armour M."/>
            <person name="Olukolu B."/>
            <person name="Poorten T."/>
            <person name="Britton C."/>
            <person name="Davik J."/>
            <person name="Ashrafi H."/>
            <person name="Aiden E.L."/>
            <person name="Borodovsky M."/>
            <person name="Worthington M."/>
        </authorList>
    </citation>
    <scope>NUCLEOTIDE SEQUENCE [LARGE SCALE GENOMIC DNA]</scope>
    <source>
        <strain evidence="2">PI 553951</strain>
    </source>
</reference>
<feature type="compositionally biased region" description="Basic and acidic residues" evidence="1">
    <location>
        <begin position="51"/>
        <end position="69"/>
    </location>
</feature>
<evidence type="ECO:0000256" key="1">
    <source>
        <dbReference type="SAM" id="MobiDB-lite"/>
    </source>
</evidence>